<dbReference type="AlphaFoldDB" id="H1XU11"/>
<sequence length="778" mass="89264" precursor="true">MKKIILGFLIFWFNFSLLHAGSFYHQPPSTVLQGEKLRLELQSMDFDGALLYPTVYYRSLGEFDFHALPMENDGYLFYAEIPTTRLNPGKVQYYFAMQGPTGQPYTFPEGAPYSNYYEIEILPANQRTPIKKIEVNLISPEEDEVLEPDEVFLAFSIPLDIEHPEKWTYRITIDGVDHSSRLQTEGHVIYFTPSSVRSGSHTVSFKVYNPDGILVGHKQFQFRISDMPSKNNAFSYKGSLFLDNRTQTIARNNLNYTRSGLRLNLNYRKFQLDTRLMLNSNESADRQPLNIYSARLKYQFSYKYYLYLWGGDVFPNYDPLVLQGRRIRGLSVGLTSKFFNFDYTQGQSLRAIEGQTAADDPARIIRRGTYAQKFVSLRPQLNFGSHFSWALNLVNGRDDPASIQYGGNPKEYLVVGSSLDINLHNRRIVIHGSAQASIKNVDATGEIDFDTLATTLDLSESEKNMAERIINIFTKPGFLTLTPGLAPLPTFAFNVAARFNYFNNSLSIMYKKIDADYYTPGNPFLLKDISGIFINDYLRFFNNRIFMNIFYNVYQTSESQGIAKTSSKDIGASISLMPQSNLPSVSLTYINYKRQNDVTEEDSLFIPEDNATQSIGLSGTYQFFAGKIRNTVSVSVNHFLRDDVYKISQSQYNLFTVGLRNYFPFKLVSRFTYSKSASEFGAMDVKTTNDIVRYTIGLEYIIDNFVGNSQLKPFVNGNFQTIENSTLSRTYKRQNFAAGLYLRTKRLGNLSLRFDYINYGNFRDYKDTILSTRYELFF</sequence>
<keyword evidence="3" id="KW-1185">Reference proteome</keyword>
<dbReference type="HOGENOM" id="CLU_359717_0_0_0"/>
<evidence type="ECO:0000313" key="1">
    <source>
        <dbReference type="EMBL" id="APF16897.1"/>
    </source>
</evidence>
<dbReference type="STRING" id="880073.Cabys_146"/>
<dbReference type="KEGG" id="caby:Cabys_146"/>
<reference evidence="1 4" key="2">
    <citation type="submission" date="2016-11" db="EMBL/GenBank/DDBJ databases">
        <title>Genomic analysis of Caldithrix abyssi and proposal of a novel bacterial phylum Caldithrichaeota.</title>
        <authorList>
            <person name="Kublanov I."/>
            <person name="Sigalova O."/>
            <person name="Gavrilov S."/>
            <person name="Lebedinsky A."/>
            <person name="Ivanova N."/>
            <person name="Daum C."/>
            <person name="Reddy T."/>
            <person name="Klenk H.P."/>
            <person name="Goker M."/>
            <person name="Reva O."/>
            <person name="Miroshnichenko M."/>
            <person name="Kyprides N."/>
            <person name="Woyke T."/>
            <person name="Gelfand M."/>
        </authorList>
    </citation>
    <scope>NUCLEOTIDE SEQUENCE [LARGE SCALE GENOMIC DNA]</scope>
    <source>
        <strain evidence="1 4">LF13</strain>
    </source>
</reference>
<dbReference type="OrthoDB" id="1091532at2"/>
<name>H1XU11_CALAY</name>
<dbReference type="RefSeq" id="WP_006927439.1">
    <property type="nucleotide sequence ID" value="NZ_CM001402.1"/>
</dbReference>
<organism evidence="2 3">
    <name type="scientific">Caldithrix abyssi DSM 13497</name>
    <dbReference type="NCBI Taxonomy" id="880073"/>
    <lineage>
        <taxon>Bacteria</taxon>
        <taxon>Pseudomonadati</taxon>
        <taxon>Calditrichota</taxon>
        <taxon>Calditrichia</taxon>
        <taxon>Calditrichales</taxon>
        <taxon>Calditrichaceae</taxon>
        <taxon>Caldithrix</taxon>
    </lineage>
</organism>
<dbReference type="InParanoid" id="H1XU11"/>
<dbReference type="PaxDb" id="880073-Calab_0816"/>
<accession>H1XU11</accession>
<protein>
    <submittedName>
        <fullName evidence="2">Uncharacterized protein</fullName>
    </submittedName>
</protein>
<dbReference type="Proteomes" id="UP000004671">
    <property type="component" value="Chromosome"/>
</dbReference>
<dbReference type="EMBL" id="CM001402">
    <property type="protein sequence ID" value="EHO40454.1"/>
    <property type="molecule type" value="Genomic_DNA"/>
</dbReference>
<proteinExistence type="predicted"/>
<reference evidence="2 3" key="1">
    <citation type="submission" date="2011-09" db="EMBL/GenBank/DDBJ databases">
        <title>The permanent draft genome of Caldithrix abyssi DSM 13497.</title>
        <authorList>
            <consortium name="US DOE Joint Genome Institute (JGI-PGF)"/>
            <person name="Lucas S."/>
            <person name="Han J."/>
            <person name="Lapidus A."/>
            <person name="Bruce D."/>
            <person name="Goodwin L."/>
            <person name="Pitluck S."/>
            <person name="Peters L."/>
            <person name="Kyrpides N."/>
            <person name="Mavromatis K."/>
            <person name="Ivanova N."/>
            <person name="Mikhailova N."/>
            <person name="Chertkov O."/>
            <person name="Detter J.C."/>
            <person name="Tapia R."/>
            <person name="Han C."/>
            <person name="Land M."/>
            <person name="Hauser L."/>
            <person name="Markowitz V."/>
            <person name="Cheng J.-F."/>
            <person name="Hugenholtz P."/>
            <person name="Woyke T."/>
            <person name="Wu D."/>
            <person name="Spring S."/>
            <person name="Brambilla E."/>
            <person name="Klenk H.-P."/>
            <person name="Eisen J.A."/>
        </authorList>
    </citation>
    <scope>NUCLEOTIDE SEQUENCE [LARGE SCALE GENOMIC DNA]</scope>
    <source>
        <strain evidence="2 3">DSM 13497</strain>
    </source>
</reference>
<dbReference type="EMBL" id="CP018099">
    <property type="protein sequence ID" value="APF16897.1"/>
    <property type="molecule type" value="Genomic_DNA"/>
</dbReference>
<evidence type="ECO:0000313" key="2">
    <source>
        <dbReference type="EMBL" id="EHO40454.1"/>
    </source>
</evidence>
<evidence type="ECO:0000313" key="3">
    <source>
        <dbReference type="Proteomes" id="UP000004671"/>
    </source>
</evidence>
<dbReference type="eggNOG" id="ENOG5030ZSI">
    <property type="taxonomic scope" value="Bacteria"/>
</dbReference>
<evidence type="ECO:0000313" key="4">
    <source>
        <dbReference type="Proteomes" id="UP000183868"/>
    </source>
</evidence>
<gene>
    <name evidence="1" type="ORF">Cabys_146</name>
    <name evidence="2" type="ORF">Calab_0816</name>
</gene>
<dbReference type="Proteomes" id="UP000183868">
    <property type="component" value="Chromosome"/>
</dbReference>